<keyword evidence="2 8" id="KW-0813">Transport</keyword>
<protein>
    <recommendedName>
        <fullName evidence="8">Ferredoxin</fullName>
    </recommendedName>
</protein>
<keyword evidence="3 8" id="KW-0479">Metal-binding</keyword>
<evidence type="ECO:0000256" key="7">
    <source>
        <dbReference type="ARBA" id="ARBA00023291"/>
    </source>
</evidence>
<reference evidence="10 11" key="1">
    <citation type="submission" date="2016-10" db="EMBL/GenBank/DDBJ databases">
        <authorList>
            <person name="de Groot N.N."/>
        </authorList>
    </citation>
    <scope>NUCLEOTIDE SEQUENCE [LARGE SCALE GENOMIC DNA]</scope>
    <source>
        <strain evidence="10 11">DSM 44468</strain>
    </source>
</reference>
<comment type="cofactor">
    <cofactor evidence="1">
        <name>[3Fe-4S] cluster</name>
        <dbReference type="ChEBI" id="CHEBI:21137"/>
    </cofactor>
</comment>
<dbReference type="AlphaFoldDB" id="A0A1I3XDZ3"/>
<dbReference type="InterPro" id="IPR017896">
    <property type="entry name" value="4Fe4S_Fe-S-bd"/>
</dbReference>
<dbReference type="PROSITE" id="PS51379">
    <property type="entry name" value="4FE4S_FER_2"/>
    <property type="match status" value="1"/>
</dbReference>
<proteinExistence type="predicted"/>
<keyword evidence="6 8" id="KW-0411">Iron-sulfur</keyword>
<evidence type="ECO:0000256" key="4">
    <source>
        <dbReference type="ARBA" id="ARBA00022982"/>
    </source>
</evidence>
<dbReference type="InterPro" id="IPR051269">
    <property type="entry name" value="Fe-S_cluster_ET"/>
</dbReference>
<evidence type="ECO:0000256" key="1">
    <source>
        <dbReference type="ARBA" id="ARBA00001927"/>
    </source>
</evidence>
<dbReference type="EMBL" id="FORP01000015">
    <property type="protein sequence ID" value="SFK17770.1"/>
    <property type="molecule type" value="Genomic_DNA"/>
</dbReference>
<name>A0A1I3XDZ3_9PSEU</name>
<evidence type="ECO:0000256" key="2">
    <source>
        <dbReference type="ARBA" id="ARBA00022448"/>
    </source>
</evidence>
<organism evidence="10 11">
    <name type="scientific">Amycolatopsis sacchari</name>
    <dbReference type="NCBI Taxonomy" id="115433"/>
    <lineage>
        <taxon>Bacteria</taxon>
        <taxon>Bacillati</taxon>
        <taxon>Actinomycetota</taxon>
        <taxon>Actinomycetes</taxon>
        <taxon>Pseudonocardiales</taxon>
        <taxon>Pseudonocardiaceae</taxon>
        <taxon>Amycolatopsis</taxon>
    </lineage>
</organism>
<dbReference type="PANTHER" id="PTHR36923">
    <property type="entry name" value="FERREDOXIN"/>
    <property type="match status" value="1"/>
</dbReference>
<keyword evidence="5 8" id="KW-0408">Iron</keyword>
<evidence type="ECO:0000313" key="10">
    <source>
        <dbReference type="EMBL" id="SFK17770.1"/>
    </source>
</evidence>
<keyword evidence="11" id="KW-1185">Reference proteome</keyword>
<evidence type="ECO:0000313" key="11">
    <source>
        <dbReference type="Proteomes" id="UP000199025"/>
    </source>
</evidence>
<feature type="domain" description="4Fe-4S ferredoxin-type" evidence="9">
    <location>
        <begin position="1"/>
        <end position="29"/>
    </location>
</feature>
<dbReference type="PANTHER" id="PTHR36923:SF3">
    <property type="entry name" value="FERREDOXIN"/>
    <property type="match status" value="1"/>
</dbReference>
<keyword evidence="4 8" id="KW-0249">Electron transport</keyword>
<keyword evidence="7" id="KW-0003">3Fe-4S</keyword>
<dbReference type="InterPro" id="IPR001080">
    <property type="entry name" value="3Fe4S_ferredoxin"/>
</dbReference>
<dbReference type="RefSeq" id="WP_091511320.1">
    <property type="nucleotide sequence ID" value="NZ_FORP01000015.1"/>
</dbReference>
<dbReference type="GO" id="GO:0051538">
    <property type="term" value="F:3 iron, 4 sulfur cluster binding"/>
    <property type="evidence" value="ECO:0007669"/>
    <property type="project" value="UniProtKB-KW"/>
</dbReference>
<evidence type="ECO:0000256" key="6">
    <source>
        <dbReference type="ARBA" id="ARBA00023014"/>
    </source>
</evidence>
<comment type="function">
    <text evidence="8">Ferredoxins are iron-sulfur proteins that transfer electrons in a wide variety of metabolic reactions.</text>
</comment>
<evidence type="ECO:0000256" key="3">
    <source>
        <dbReference type="ARBA" id="ARBA00022723"/>
    </source>
</evidence>
<dbReference type="PRINTS" id="PR00352">
    <property type="entry name" value="3FE4SFRDOXIN"/>
</dbReference>
<dbReference type="Proteomes" id="UP000199025">
    <property type="component" value="Unassembled WGS sequence"/>
</dbReference>
<dbReference type="SUPFAM" id="SSF54862">
    <property type="entry name" value="4Fe-4S ferredoxins"/>
    <property type="match status" value="1"/>
</dbReference>
<dbReference type="GO" id="GO:0005506">
    <property type="term" value="F:iron ion binding"/>
    <property type="evidence" value="ECO:0007669"/>
    <property type="project" value="UniProtKB-UniRule"/>
</dbReference>
<dbReference type="OrthoDB" id="14703at2"/>
<dbReference type="GO" id="GO:0009055">
    <property type="term" value="F:electron transfer activity"/>
    <property type="evidence" value="ECO:0007669"/>
    <property type="project" value="UniProtKB-UniRule"/>
</dbReference>
<sequence>MKITVDQDKCCGAGSCVLLAPDVFDQRDEDGIVVLLDAEPPESLLATVREAADVCPAGAIALSDEA</sequence>
<evidence type="ECO:0000256" key="8">
    <source>
        <dbReference type="RuleBase" id="RU368020"/>
    </source>
</evidence>
<dbReference type="Pfam" id="PF13370">
    <property type="entry name" value="Fer4_13"/>
    <property type="match status" value="1"/>
</dbReference>
<accession>A0A1I3XDZ3</accession>
<evidence type="ECO:0000259" key="9">
    <source>
        <dbReference type="PROSITE" id="PS51379"/>
    </source>
</evidence>
<evidence type="ECO:0000256" key="5">
    <source>
        <dbReference type="ARBA" id="ARBA00023004"/>
    </source>
</evidence>
<dbReference type="STRING" id="115433.SAMN05421835_11547"/>
<dbReference type="Gene3D" id="3.30.70.20">
    <property type="match status" value="1"/>
</dbReference>
<gene>
    <name evidence="10" type="ORF">SAMN05421835_11547</name>
</gene>